<organism evidence="2 3">
    <name type="scientific">Eumeta variegata</name>
    <name type="common">Bagworm moth</name>
    <name type="synonym">Eumeta japonica</name>
    <dbReference type="NCBI Taxonomy" id="151549"/>
    <lineage>
        <taxon>Eukaryota</taxon>
        <taxon>Metazoa</taxon>
        <taxon>Ecdysozoa</taxon>
        <taxon>Arthropoda</taxon>
        <taxon>Hexapoda</taxon>
        <taxon>Insecta</taxon>
        <taxon>Pterygota</taxon>
        <taxon>Neoptera</taxon>
        <taxon>Endopterygota</taxon>
        <taxon>Lepidoptera</taxon>
        <taxon>Glossata</taxon>
        <taxon>Ditrysia</taxon>
        <taxon>Tineoidea</taxon>
        <taxon>Psychidae</taxon>
        <taxon>Oiketicinae</taxon>
        <taxon>Eumeta</taxon>
    </lineage>
</organism>
<keyword evidence="3" id="KW-1185">Reference proteome</keyword>
<reference evidence="2 3" key="1">
    <citation type="journal article" date="2019" name="Commun. Biol.">
        <title>The bagworm genome reveals a unique fibroin gene that provides high tensile strength.</title>
        <authorList>
            <person name="Kono N."/>
            <person name="Nakamura H."/>
            <person name="Ohtoshi R."/>
            <person name="Tomita M."/>
            <person name="Numata K."/>
            <person name="Arakawa K."/>
        </authorList>
    </citation>
    <scope>NUCLEOTIDE SEQUENCE [LARGE SCALE GENOMIC DNA]</scope>
</reference>
<comment type="caution">
    <text evidence="2">The sequence shown here is derived from an EMBL/GenBank/DDBJ whole genome shotgun (WGS) entry which is preliminary data.</text>
</comment>
<protein>
    <submittedName>
        <fullName evidence="2">Uncharacterized protein</fullName>
    </submittedName>
</protein>
<evidence type="ECO:0000256" key="1">
    <source>
        <dbReference type="SAM" id="MobiDB-lite"/>
    </source>
</evidence>
<dbReference type="AlphaFoldDB" id="A0A4C1SD26"/>
<proteinExistence type="predicted"/>
<feature type="region of interest" description="Disordered" evidence="1">
    <location>
        <begin position="71"/>
        <end position="127"/>
    </location>
</feature>
<evidence type="ECO:0000313" key="2">
    <source>
        <dbReference type="EMBL" id="GBP00069.1"/>
    </source>
</evidence>
<dbReference type="EMBL" id="BGZK01000004">
    <property type="protein sequence ID" value="GBP00069.1"/>
    <property type="molecule type" value="Genomic_DNA"/>
</dbReference>
<feature type="compositionally biased region" description="Basic and acidic residues" evidence="1">
    <location>
        <begin position="103"/>
        <end position="112"/>
    </location>
</feature>
<dbReference type="Proteomes" id="UP000299102">
    <property type="component" value="Unassembled WGS sequence"/>
</dbReference>
<gene>
    <name evidence="2" type="ORF">EVAR_74382_1</name>
</gene>
<sequence>MSGDEPWPASVVRGASCEAILKAGTGAVMVAVARGLSGAYDRVRAVHRPVGVVAAQALRLAALGEGRARTRALAHRGTAPRNSRKRKVYTIEYEQNNGNEDEGAGKEKETPRSRNAAPAPPVAENGV</sequence>
<accession>A0A4C1SD26</accession>
<name>A0A4C1SD26_EUMVA</name>
<evidence type="ECO:0000313" key="3">
    <source>
        <dbReference type="Proteomes" id="UP000299102"/>
    </source>
</evidence>